<organism evidence="1">
    <name type="scientific">Anguilla anguilla</name>
    <name type="common">European freshwater eel</name>
    <name type="synonym">Muraena anguilla</name>
    <dbReference type="NCBI Taxonomy" id="7936"/>
    <lineage>
        <taxon>Eukaryota</taxon>
        <taxon>Metazoa</taxon>
        <taxon>Chordata</taxon>
        <taxon>Craniata</taxon>
        <taxon>Vertebrata</taxon>
        <taxon>Euteleostomi</taxon>
        <taxon>Actinopterygii</taxon>
        <taxon>Neopterygii</taxon>
        <taxon>Teleostei</taxon>
        <taxon>Anguilliformes</taxon>
        <taxon>Anguillidae</taxon>
        <taxon>Anguilla</taxon>
    </lineage>
</organism>
<dbReference type="AlphaFoldDB" id="A0A0E9S9S0"/>
<accession>A0A0E9S9S0</accession>
<reference evidence="1" key="2">
    <citation type="journal article" date="2015" name="Fish Shellfish Immunol.">
        <title>Early steps in the European eel (Anguilla anguilla)-Vibrio vulnificus interaction in the gills: Role of the RtxA13 toxin.</title>
        <authorList>
            <person name="Callol A."/>
            <person name="Pajuelo D."/>
            <person name="Ebbesson L."/>
            <person name="Teles M."/>
            <person name="MacKenzie S."/>
            <person name="Amaro C."/>
        </authorList>
    </citation>
    <scope>NUCLEOTIDE SEQUENCE</scope>
</reference>
<dbReference type="EMBL" id="GBXM01070610">
    <property type="protein sequence ID" value="JAH37967.1"/>
    <property type="molecule type" value="Transcribed_RNA"/>
</dbReference>
<dbReference type="EMBL" id="GBXM01068315">
    <property type="protein sequence ID" value="JAH40262.1"/>
    <property type="molecule type" value="Transcribed_RNA"/>
</dbReference>
<sequence length="36" mass="4189">MHTSLHEQKKPLCLKSFSSQNDLTCLECNCRLNHKT</sequence>
<evidence type="ECO:0000313" key="1">
    <source>
        <dbReference type="EMBL" id="JAH37967.1"/>
    </source>
</evidence>
<dbReference type="EMBL" id="GBXM01061280">
    <property type="protein sequence ID" value="JAH47297.1"/>
    <property type="molecule type" value="Transcribed_RNA"/>
</dbReference>
<name>A0A0E9S9S0_ANGAN</name>
<reference evidence="1" key="1">
    <citation type="submission" date="2014-11" db="EMBL/GenBank/DDBJ databases">
        <authorList>
            <person name="Amaro Gonzalez C."/>
        </authorList>
    </citation>
    <scope>NUCLEOTIDE SEQUENCE</scope>
</reference>
<protein>
    <submittedName>
        <fullName evidence="1">Uncharacterized protein</fullName>
    </submittedName>
</protein>
<proteinExistence type="predicted"/>